<sequence length="104" mass="11275">MPSALHGQDQSTETVHYSIPPGPLEQSLNRFTQQAGITISMDADQIKHLNTGGLEGNHSTETGLATLLKNRGFTFEKNAAGYVLVDTPALKLNKQEAVNFPKLL</sequence>
<gene>
    <name evidence="2" type="ORF">SAMN05216325_1042</name>
</gene>
<evidence type="ECO:0000313" key="2">
    <source>
        <dbReference type="EMBL" id="SEM89957.1"/>
    </source>
</evidence>
<evidence type="ECO:0000256" key="1">
    <source>
        <dbReference type="SAM" id="MobiDB-lite"/>
    </source>
</evidence>
<dbReference type="EMBL" id="FOCP01000004">
    <property type="protein sequence ID" value="SEM89957.1"/>
    <property type="molecule type" value="Genomic_DNA"/>
</dbReference>
<name>A0A1H8C783_9PROT</name>
<dbReference type="AlphaFoldDB" id="A0A1H8C783"/>
<accession>A0A1H8C783</accession>
<reference evidence="2 3" key="1">
    <citation type="submission" date="2016-10" db="EMBL/GenBank/DDBJ databases">
        <authorList>
            <person name="de Groot N.N."/>
        </authorList>
    </citation>
    <scope>NUCLEOTIDE SEQUENCE [LARGE SCALE GENOMIC DNA]</scope>
    <source>
        <strain evidence="2 3">Nm22</strain>
    </source>
</reference>
<feature type="region of interest" description="Disordered" evidence="1">
    <location>
        <begin position="1"/>
        <end position="20"/>
    </location>
</feature>
<dbReference type="RefSeq" id="WP_090628200.1">
    <property type="nucleotide sequence ID" value="NZ_FOCP01000004.1"/>
</dbReference>
<dbReference type="OrthoDB" id="8530388at2"/>
<dbReference type="Proteomes" id="UP000199459">
    <property type="component" value="Unassembled WGS sequence"/>
</dbReference>
<evidence type="ECO:0000313" key="3">
    <source>
        <dbReference type="Proteomes" id="UP000199459"/>
    </source>
</evidence>
<dbReference type="Gene3D" id="3.55.50.30">
    <property type="match status" value="1"/>
</dbReference>
<proteinExistence type="predicted"/>
<organism evidence="2 3">
    <name type="scientific">Nitrosomonas marina</name>
    <dbReference type="NCBI Taxonomy" id="917"/>
    <lineage>
        <taxon>Bacteria</taxon>
        <taxon>Pseudomonadati</taxon>
        <taxon>Pseudomonadota</taxon>
        <taxon>Betaproteobacteria</taxon>
        <taxon>Nitrosomonadales</taxon>
        <taxon>Nitrosomonadaceae</taxon>
        <taxon>Nitrosomonas</taxon>
    </lineage>
</organism>
<protein>
    <submittedName>
        <fullName evidence="2">Iron complex outermembrane recepter protein</fullName>
    </submittedName>
</protein>